<evidence type="ECO:0000313" key="8">
    <source>
        <dbReference type="EMBL" id="EPY36875.1"/>
    </source>
</evidence>
<accession>S9WLL0</accession>
<evidence type="ECO:0000259" key="6">
    <source>
        <dbReference type="Pfam" id="PF00465"/>
    </source>
</evidence>
<dbReference type="EMBL" id="ATMH01000363">
    <property type="protein sequence ID" value="EPY36875.1"/>
    <property type="molecule type" value="Genomic_DNA"/>
</dbReference>
<dbReference type="GO" id="GO:0004022">
    <property type="term" value="F:alcohol dehydrogenase (NAD+) activity"/>
    <property type="evidence" value="ECO:0007669"/>
    <property type="project" value="TreeGrafter"/>
</dbReference>
<dbReference type="PANTHER" id="PTHR11496:SF102">
    <property type="entry name" value="ALCOHOL DEHYDROGENASE 4"/>
    <property type="match status" value="1"/>
</dbReference>
<feature type="domain" description="Fe-containing alcohol dehydrogenase-like C-terminal" evidence="7">
    <location>
        <begin position="209"/>
        <end position="404"/>
    </location>
</feature>
<dbReference type="InterPro" id="IPR056798">
    <property type="entry name" value="ADH_Fe_C"/>
</dbReference>
<dbReference type="InterPro" id="IPR018211">
    <property type="entry name" value="ADH_Fe_CS"/>
</dbReference>
<proteinExistence type="inferred from homology"/>
<name>S9WLL0_9TRYP</name>
<reference evidence="8 9" key="1">
    <citation type="journal article" date="2013" name="PLoS ONE">
        <title>Predicting the Proteins of Angomonas deanei, Strigomonas culicis and Their Respective Endosymbionts Reveals New Aspects of the Trypanosomatidae Family.</title>
        <authorList>
            <person name="Motta M.C."/>
            <person name="Martins A.C."/>
            <person name="de Souza S.S."/>
            <person name="Catta-Preta C.M."/>
            <person name="Silva R."/>
            <person name="Klein C.C."/>
            <person name="de Almeida L.G."/>
            <person name="de Lima Cunha O."/>
            <person name="Ciapina L.P."/>
            <person name="Brocchi M."/>
            <person name="Colabardini A.C."/>
            <person name="de Araujo Lima B."/>
            <person name="Machado C.R."/>
            <person name="de Almeida Soares C.M."/>
            <person name="Probst C.M."/>
            <person name="de Menezes C.B."/>
            <person name="Thompson C.E."/>
            <person name="Bartholomeu D.C."/>
            <person name="Gradia D.F."/>
            <person name="Pavoni D.P."/>
            <person name="Grisard E.C."/>
            <person name="Fantinatti-Garboggini F."/>
            <person name="Marchini F.K."/>
            <person name="Rodrigues-Luiz G.F."/>
            <person name="Wagner G."/>
            <person name="Goldman G.H."/>
            <person name="Fietto J.L."/>
            <person name="Elias M.C."/>
            <person name="Goldman M.H."/>
            <person name="Sagot M.F."/>
            <person name="Pereira M."/>
            <person name="Stoco P.H."/>
            <person name="de Mendonca-Neto R.P."/>
            <person name="Teixeira S.M."/>
            <person name="Maciel T.E."/>
            <person name="de Oliveira Mendes T.A."/>
            <person name="Urmenyi T.P."/>
            <person name="de Souza W."/>
            <person name="Schenkman S."/>
            <person name="de Vasconcelos A.T."/>
        </authorList>
    </citation>
    <scope>NUCLEOTIDE SEQUENCE [LARGE SCALE GENOMIC DNA]</scope>
</reference>
<evidence type="ECO:0000256" key="4">
    <source>
        <dbReference type="ARBA" id="ARBA00074847"/>
    </source>
</evidence>
<evidence type="ECO:0000256" key="3">
    <source>
        <dbReference type="ARBA" id="ARBA00023027"/>
    </source>
</evidence>
<dbReference type="SUPFAM" id="SSF56796">
    <property type="entry name" value="Dehydroquinate synthase-like"/>
    <property type="match status" value="1"/>
</dbReference>
<dbReference type="FunFam" id="3.40.50.1970:FF:000003">
    <property type="entry name" value="Alcohol dehydrogenase, iron-containing"/>
    <property type="match status" value="1"/>
</dbReference>
<dbReference type="OrthoDB" id="339764at2759"/>
<dbReference type="FunFam" id="1.20.1090.10:FF:000001">
    <property type="entry name" value="Aldehyde-alcohol dehydrogenase"/>
    <property type="match status" value="1"/>
</dbReference>
<dbReference type="Proteomes" id="UP000015354">
    <property type="component" value="Unassembled WGS sequence"/>
</dbReference>
<evidence type="ECO:0000256" key="2">
    <source>
        <dbReference type="ARBA" id="ARBA00023002"/>
    </source>
</evidence>
<dbReference type="GO" id="GO:0046872">
    <property type="term" value="F:metal ion binding"/>
    <property type="evidence" value="ECO:0007669"/>
    <property type="project" value="InterPro"/>
</dbReference>
<dbReference type="Gene3D" id="1.20.1090.10">
    <property type="entry name" value="Dehydroquinate synthase-like - alpha domain"/>
    <property type="match status" value="1"/>
</dbReference>
<comment type="similarity">
    <text evidence="1">Belongs to the iron-containing alcohol dehydrogenase family.</text>
</comment>
<dbReference type="Pfam" id="PF25137">
    <property type="entry name" value="ADH_Fe_C"/>
    <property type="match status" value="1"/>
</dbReference>
<evidence type="ECO:0000313" key="9">
    <source>
        <dbReference type="Proteomes" id="UP000015354"/>
    </source>
</evidence>
<protein>
    <recommendedName>
        <fullName evidence="4">Alcohol dehydrogenase 4</fullName>
    </recommendedName>
    <alternativeName>
        <fullName evidence="5">Alcohol dehydrogenase IV</fullName>
    </alternativeName>
</protein>
<sequence>MPVSLFWRVVHRAAQNVLYLGLFLLPWQRPQLLKGKGALKQLPAFIKGKRLRHALLVTDSALMRLGLANGFLEQMKAVGVKVSVYKDVTPNPTVAQAEEACSLYRAQQCDHIIAFGGGSPIDCAKVVGARVVRPRTSVQRLRGLFRVLWPLPPLFAVPTTAGTGSECTLAAVIVDGVTHEKSALMDPFLVPHYAVLDPCLTTGLPTFITATTGIDTLTHGVEAFLNLNQVRQTEEDARKAVRLVFQHLRRAYDDGTDMVAREGMQEAAYLGGLACTRACVGNVHALAHQLGGLYNVPHGYANGVLLPHVLELYGPAVHSRLAQLADYVGVAGGSTAEKAQALIRAIKEMNAHMQIPETFAGDPHFSILDRDIPLMVSRALAEVNPLYPVPVIFGPEEMTALLKQVQA</sequence>
<dbReference type="InterPro" id="IPR001670">
    <property type="entry name" value="ADH_Fe/GldA"/>
</dbReference>
<dbReference type="Pfam" id="PF00465">
    <property type="entry name" value="Fe-ADH"/>
    <property type="match status" value="1"/>
</dbReference>
<evidence type="ECO:0000256" key="1">
    <source>
        <dbReference type="ARBA" id="ARBA00007358"/>
    </source>
</evidence>
<dbReference type="PANTHER" id="PTHR11496">
    <property type="entry name" value="ALCOHOL DEHYDROGENASE"/>
    <property type="match status" value="1"/>
</dbReference>
<dbReference type="CDD" id="cd08189">
    <property type="entry name" value="Fe-ADH-like"/>
    <property type="match status" value="1"/>
</dbReference>
<dbReference type="PROSITE" id="PS00913">
    <property type="entry name" value="ADH_IRON_1"/>
    <property type="match status" value="1"/>
</dbReference>
<comment type="caution">
    <text evidence="8">The sequence shown here is derived from an EMBL/GenBank/DDBJ whole genome shotgun (WGS) entry which is preliminary data.</text>
</comment>
<gene>
    <name evidence="8" type="ORF">STCU_00363</name>
</gene>
<keyword evidence="2" id="KW-0560">Oxidoreductase</keyword>
<evidence type="ECO:0000256" key="5">
    <source>
        <dbReference type="ARBA" id="ARBA00076695"/>
    </source>
</evidence>
<dbReference type="PROSITE" id="PS00060">
    <property type="entry name" value="ADH_IRON_2"/>
    <property type="match status" value="1"/>
</dbReference>
<keyword evidence="3" id="KW-0520">NAD</keyword>
<feature type="domain" description="Alcohol dehydrogenase iron-type/glycerol dehydrogenase GldA" evidence="6">
    <location>
        <begin position="31"/>
        <end position="198"/>
    </location>
</feature>
<dbReference type="InterPro" id="IPR039697">
    <property type="entry name" value="Alcohol_dehydrogenase_Fe"/>
</dbReference>
<dbReference type="AlphaFoldDB" id="S9WLL0"/>
<keyword evidence="9" id="KW-1185">Reference proteome</keyword>
<organism evidence="8 9">
    <name type="scientific">Strigomonas culicis</name>
    <dbReference type="NCBI Taxonomy" id="28005"/>
    <lineage>
        <taxon>Eukaryota</taxon>
        <taxon>Discoba</taxon>
        <taxon>Euglenozoa</taxon>
        <taxon>Kinetoplastea</taxon>
        <taxon>Metakinetoplastina</taxon>
        <taxon>Trypanosomatida</taxon>
        <taxon>Trypanosomatidae</taxon>
        <taxon>Strigomonadinae</taxon>
        <taxon>Strigomonas</taxon>
    </lineage>
</organism>
<dbReference type="Gene3D" id="3.40.50.1970">
    <property type="match status" value="1"/>
</dbReference>
<evidence type="ECO:0000259" key="7">
    <source>
        <dbReference type="Pfam" id="PF25137"/>
    </source>
</evidence>
<dbReference type="GO" id="GO:0006113">
    <property type="term" value="P:fermentation"/>
    <property type="evidence" value="ECO:0007669"/>
    <property type="project" value="UniProtKB-ARBA"/>
</dbReference>